<dbReference type="AlphaFoldDB" id="A0A844QHB8"/>
<keyword evidence="2" id="KW-1133">Transmembrane helix</keyword>
<protein>
    <submittedName>
        <fullName evidence="3">Uncharacterized protein</fullName>
    </submittedName>
</protein>
<evidence type="ECO:0000256" key="2">
    <source>
        <dbReference type="SAM" id="Phobius"/>
    </source>
</evidence>
<name>A0A844QHB8_9HYPH</name>
<feature type="transmembrane region" description="Helical" evidence="2">
    <location>
        <begin position="39"/>
        <end position="60"/>
    </location>
</feature>
<proteinExistence type="predicted"/>
<sequence>MSDVRDRADGMPARRQGRIVIRETEDGIGVYNPARREPLALGFLLFWLIGWGAGEVFVVWQVLSGGPAALDLFLLFWLAGWTAGGFMIGGVVLWQLIGVEKLFLVSAGAIVVERGFRPFGRKQVYPVENVSSVGLMPDKPPEVPSIFAPRRIGFVAGGKTRSFGIGLDDAEAAAVLAELRRFVDRFAPPEPDTTDRPDTDEQEDAVRP</sequence>
<keyword evidence="2" id="KW-0472">Membrane</keyword>
<accession>A0A844QHB8</accession>
<dbReference type="Proteomes" id="UP000463224">
    <property type="component" value="Unassembled WGS sequence"/>
</dbReference>
<organism evidence="3 4">
    <name type="scientific">Nitratireductor arenosus</name>
    <dbReference type="NCBI Taxonomy" id="2682096"/>
    <lineage>
        <taxon>Bacteria</taxon>
        <taxon>Pseudomonadati</taxon>
        <taxon>Pseudomonadota</taxon>
        <taxon>Alphaproteobacteria</taxon>
        <taxon>Hyphomicrobiales</taxon>
        <taxon>Phyllobacteriaceae</taxon>
        <taxon>Nitratireductor</taxon>
    </lineage>
</organism>
<comment type="caution">
    <text evidence="3">The sequence shown here is derived from an EMBL/GenBank/DDBJ whole genome shotgun (WGS) entry which is preliminary data.</text>
</comment>
<feature type="compositionally biased region" description="Basic and acidic residues" evidence="1">
    <location>
        <begin position="193"/>
        <end position="208"/>
    </location>
</feature>
<feature type="transmembrane region" description="Helical" evidence="2">
    <location>
        <begin position="72"/>
        <end position="94"/>
    </location>
</feature>
<evidence type="ECO:0000313" key="3">
    <source>
        <dbReference type="EMBL" id="MVA97370.1"/>
    </source>
</evidence>
<keyword evidence="4" id="KW-1185">Reference proteome</keyword>
<gene>
    <name evidence="3" type="ORF">GN330_08930</name>
</gene>
<reference evidence="3 4" key="1">
    <citation type="submission" date="2019-12" db="EMBL/GenBank/DDBJ databases">
        <title>Nitratireductor arenosus sp. nov., Isolated from sea sand, Jeju island, South Korea.</title>
        <authorList>
            <person name="Kim W."/>
        </authorList>
    </citation>
    <scope>NUCLEOTIDE SEQUENCE [LARGE SCALE GENOMIC DNA]</scope>
    <source>
        <strain evidence="3 4">CAU 1489</strain>
    </source>
</reference>
<evidence type="ECO:0000313" key="4">
    <source>
        <dbReference type="Proteomes" id="UP000463224"/>
    </source>
</evidence>
<dbReference type="EMBL" id="WPHG01000002">
    <property type="protein sequence ID" value="MVA97370.1"/>
    <property type="molecule type" value="Genomic_DNA"/>
</dbReference>
<keyword evidence="2" id="KW-0812">Transmembrane</keyword>
<feature type="region of interest" description="Disordered" evidence="1">
    <location>
        <begin position="186"/>
        <end position="208"/>
    </location>
</feature>
<dbReference type="RefSeq" id="WP_156712336.1">
    <property type="nucleotide sequence ID" value="NZ_WPHG01000002.1"/>
</dbReference>
<evidence type="ECO:0000256" key="1">
    <source>
        <dbReference type="SAM" id="MobiDB-lite"/>
    </source>
</evidence>